<gene>
    <name evidence="2" type="ORF">PAECIP111893_00429</name>
</gene>
<dbReference type="EMBL" id="CAKMMF010000002">
    <property type="protein sequence ID" value="CAH1193304.1"/>
    <property type="molecule type" value="Genomic_DNA"/>
</dbReference>
<evidence type="ECO:0008006" key="4">
    <source>
        <dbReference type="Google" id="ProtNLM"/>
    </source>
</evidence>
<feature type="transmembrane region" description="Helical" evidence="1">
    <location>
        <begin position="100"/>
        <end position="122"/>
    </location>
</feature>
<sequence>MRSRLKLFYSQGVRFIGRYERVLSVGLFLLIIAVALYYALNRIIYSDFYPINGDFQNYNGIRRLLSGQIPFSDFYFYLGLGPLYLNSIPLLLFDNNFTNSLFFTYFITPLLFAITIYLVIILNGIKRLSALALTFLIMMAAAGFSDFMHLIDYFQRYDFIENLHPGNSIRPQRIFIIFFISIIYLLSSGWIAVRVKSVYVRSLLTGALIGAGVAWSNDFGISAFLAGSFIFILSQFRYIWLEFAKRTILFLLGAIVSCFTFVSILTVGNFWSWFHYNFLGVAAYQSWYYERTPLNKLLVLNDLPINFEIVCSVVLIIYMSMKLAKNTLGKYETVLLFLFLSSLIGGYAYAYTSHKSGLFTSLQLVFYISVFCFVIKKIYEYRTFNIISQWFIFILCVSSMFIICFQLPKTIDSINPERQVYVPELNGYLTNYGDDLNIINQKINPNETVFSTYASALETVQGKFQPTGIDYIIHVLGDDYRKKYIDYLVEHKPRYVTTIREDFTYWEVWAKRANWFFYREILMRYRPIFMNTYNVIWEINDLERNVNNEGVVNITRLSDNQFEIEVSGIESGKGSIAEISITYKSVWNNKRILGWGINKIVNISDGWSSEQKANDRAGNYNLPEELSEARLPVKLVGGAGKLNITSYPQDLTELLVENVQLINVLPDVEDLLDELEKDSLHAANLTDSNWTKGISNSKTIILMKNNVENLEKIKDAKILEAENGGIANVIRVDVISDDWIHISVANPVDNGFEYPFQLKVIQN</sequence>
<keyword evidence="1" id="KW-0812">Transmembrane</keyword>
<feature type="transmembrane region" description="Helical" evidence="1">
    <location>
        <begin position="248"/>
        <end position="271"/>
    </location>
</feature>
<proteinExistence type="predicted"/>
<feature type="transmembrane region" description="Helical" evidence="1">
    <location>
        <begin position="213"/>
        <end position="236"/>
    </location>
</feature>
<reference evidence="2" key="1">
    <citation type="submission" date="2022-01" db="EMBL/GenBank/DDBJ databases">
        <authorList>
            <person name="Criscuolo A."/>
        </authorList>
    </citation>
    <scope>NUCLEOTIDE SEQUENCE</scope>
    <source>
        <strain evidence="2">CIP111893</strain>
    </source>
</reference>
<feature type="transmembrane region" description="Helical" evidence="1">
    <location>
        <begin position="303"/>
        <end position="321"/>
    </location>
</feature>
<feature type="transmembrane region" description="Helical" evidence="1">
    <location>
        <begin position="21"/>
        <end position="40"/>
    </location>
</feature>
<keyword evidence="3" id="KW-1185">Reference proteome</keyword>
<feature type="transmembrane region" description="Helical" evidence="1">
    <location>
        <begin position="387"/>
        <end position="408"/>
    </location>
</feature>
<dbReference type="Proteomes" id="UP000838686">
    <property type="component" value="Unassembled WGS sequence"/>
</dbReference>
<evidence type="ECO:0000256" key="1">
    <source>
        <dbReference type="SAM" id="Phobius"/>
    </source>
</evidence>
<keyword evidence="1" id="KW-0472">Membrane</keyword>
<comment type="caution">
    <text evidence="2">The sequence shown here is derived from an EMBL/GenBank/DDBJ whole genome shotgun (WGS) entry which is preliminary data.</text>
</comment>
<evidence type="ECO:0000313" key="3">
    <source>
        <dbReference type="Proteomes" id="UP000838686"/>
    </source>
</evidence>
<feature type="transmembrane region" description="Helical" evidence="1">
    <location>
        <begin position="357"/>
        <end position="375"/>
    </location>
</feature>
<dbReference type="RefSeq" id="WP_236338661.1">
    <property type="nucleotide sequence ID" value="NZ_CAKMMF010000002.1"/>
</dbReference>
<feature type="transmembrane region" description="Helical" evidence="1">
    <location>
        <begin position="174"/>
        <end position="193"/>
    </location>
</feature>
<organism evidence="2 3">
    <name type="scientific">Paenibacillus plantiphilus</name>
    <dbReference type="NCBI Taxonomy" id="2905650"/>
    <lineage>
        <taxon>Bacteria</taxon>
        <taxon>Bacillati</taxon>
        <taxon>Bacillota</taxon>
        <taxon>Bacilli</taxon>
        <taxon>Bacillales</taxon>
        <taxon>Paenibacillaceae</taxon>
        <taxon>Paenibacillus</taxon>
    </lineage>
</organism>
<evidence type="ECO:0000313" key="2">
    <source>
        <dbReference type="EMBL" id="CAH1193304.1"/>
    </source>
</evidence>
<feature type="transmembrane region" description="Helical" evidence="1">
    <location>
        <begin position="128"/>
        <end position="154"/>
    </location>
</feature>
<accession>A0ABN8FVP8</accession>
<feature type="transmembrane region" description="Helical" evidence="1">
    <location>
        <begin position="333"/>
        <end position="351"/>
    </location>
</feature>
<protein>
    <recommendedName>
        <fullName evidence="4">Archaeal glycosylation protein B peripheral domain-containing protein</fullName>
    </recommendedName>
</protein>
<name>A0ABN8FVP8_9BACL</name>
<keyword evidence="1" id="KW-1133">Transmembrane helix</keyword>